<dbReference type="RefSeq" id="WP_202777187.1">
    <property type="nucleotide sequence ID" value="NZ_CP065425.1"/>
</dbReference>
<dbReference type="Proteomes" id="UP000595691">
    <property type="component" value="Chromosome"/>
</dbReference>
<gene>
    <name evidence="1" type="ORF">I5776_15000</name>
</gene>
<dbReference type="InterPro" id="IPR021598">
    <property type="entry name" value="DUF3221"/>
</dbReference>
<dbReference type="EMBL" id="CP065425">
    <property type="protein sequence ID" value="QQZ08370.1"/>
    <property type="molecule type" value="Genomic_DNA"/>
</dbReference>
<protein>
    <submittedName>
        <fullName evidence="1">DUF3221 domain-containing protein</fullName>
    </submittedName>
</protein>
<dbReference type="Pfam" id="PF11518">
    <property type="entry name" value="DUF3221"/>
    <property type="match status" value="1"/>
</dbReference>
<proteinExistence type="predicted"/>
<name>A0ABX7DZ55_9BACI</name>
<sequence length="94" mass="10202">MLLICFALVGCGKKEEVKGKFDIKGNVVEINAKEKSILVDDKDKGLTWVALTENGSTNNYQEGQQVVVWVDGGIDTSAPVSTKALHIEIISPKQ</sequence>
<organism evidence="1 2">
    <name type="scientific">Heyndrickxia vini</name>
    <dbReference type="NCBI Taxonomy" id="1476025"/>
    <lineage>
        <taxon>Bacteria</taxon>
        <taxon>Bacillati</taxon>
        <taxon>Bacillota</taxon>
        <taxon>Bacilli</taxon>
        <taxon>Bacillales</taxon>
        <taxon>Bacillaceae</taxon>
        <taxon>Heyndrickxia</taxon>
    </lineage>
</organism>
<evidence type="ECO:0000313" key="2">
    <source>
        <dbReference type="Proteomes" id="UP000595691"/>
    </source>
</evidence>
<reference evidence="1 2" key="1">
    <citation type="submission" date="2020-11" db="EMBL/GenBank/DDBJ databases">
        <title>Taxonomic evaluation of the Bacillus sporothermodurans group of bacteria based on whole genome sequences.</title>
        <authorList>
            <person name="Fiedler G."/>
            <person name="Herbstmann A.-D."/>
            <person name="Doll E."/>
            <person name="Wenning M."/>
            <person name="Brinks E."/>
            <person name="Kabisch J."/>
            <person name="Breitenwieser F."/>
            <person name="Lappann M."/>
            <person name="Boehnlein C."/>
            <person name="Franz C."/>
        </authorList>
    </citation>
    <scope>NUCLEOTIDE SEQUENCE [LARGE SCALE GENOMIC DNA]</scope>
    <source>
        <strain evidence="1 2">JCM 19841</strain>
    </source>
</reference>
<accession>A0ABX7DZ55</accession>
<evidence type="ECO:0000313" key="1">
    <source>
        <dbReference type="EMBL" id="QQZ08370.1"/>
    </source>
</evidence>
<keyword evidence="2" id="KW-1185">Reference proteome</keyword>